<evidence type="ECO:0000313" key="3">
    <source>
        <dbReference type="Proteomes" id="UP001249394"/>
    </source>
</evidence>
<evidence type="ECO:0000313" key="2">
    <source>
        <dbReference type="EMBL" id="WND21352.1"/>
    </source>
</evidence>
<dbReference type="Proteomes" id="UP001249394">
    <property type="component" value="Chromosome"/>
</dbReference>
<feature type="region of interest" description="Disordered" evidence="1">
    <location>
        <begin position="79"/>
        <end position="110"/>
    </location>
</feature>
<proteinExistence type="predicted"/>
<accession>A0ABY9UKJ3</accession>
<keyword evidence="3" id="KW-1185">Reference proteome</keyword>
<organism evidence="2 3">
    <name type="scientific">Streptomyces violaceus</name>
    <name type="common">Streptomyces venezuelae</name>
    <dbReference type="NCBI Taxonomy" id="1936"/>
    <lineage>
        <taxon>Bacteria</taxon>
        <taxon>Bacillati</taxon>
        <taxon>Actinomycetota</taxon>
        <taxon>Actinomycetes</taxon>
        <taxon>Kitasatosporales</taxon>
        <taxon>Streptomycetaceae</taxon>
        <taxon>Streptomyces</taxon>
    </lineage>
</organism>
<protein>
    <submittedName>
        <fullName evidence="2">Uncharacterized protein</fullName>
    </submittedName>
</protein>
<gene>
    <name evidence="2" type="ORF">RI060_30205</name>
</gene>
<name>A0ABY9UKJ3_STRVL</name>
<feature type="compositionally biased region" description="Polar residues" evidence="1">
    <location>
        <begin position="94"/>
        <end position="110"/>
    </location>
</feature>
<evidence type="ECO:0000256" key="1">
    <source>
        <dbReference type="SAM" id="MobiDB-lite"/>
    </source>
</evidence>
<dbReference type="EMBL" id="CP134213">
    <property type="protein sequence ID" value="WND21352.1"/>
    <property type="molecule type" value="Genomic_DNA"/>
</dbReference>
<sequence length="118" mass="12956">MRTPTPARPRPSPVIRLIPSLSVSPKKRARATPTIGTPAISRPAVELERWRSASVRVHQGPMISMHAKASIGRQWFRTMPGRPPWRRAKGSRSAAPSAQRVNTTMDGDTASTATLIIR</sequence>
<reference evidence="2 3" key="1">
    <citation type="submission" date="2023-09" db="EMBL/GenBank/DDBJ databases">
        <title>The genome sequence of Streptomyces anthocyanicus.</title>
        <authorList>
            <person name="Mo P."/>
        </authorList>
    </citation>
    <scope>NUCLEOTIDE SEQUENCE [LARGE SCALE GENOMIC DNA]</scope>
    <source>
        <strain evidence="2 3">JCM 4387</strain>
    </source>
</reference>